<evidence type="ECO:0000259" key="2">
    <source>
        <dbReference type="Pfam" id="PF14420"/>
    </source>
</evidence>
<name>W9Y3J6_9EURO</name>
<keyword evidence="4" id="KW-1185">Reference proteome</keyword>
<dbReference type="eggNOG" id="ENOG502SJRB">
    <property type="taxonomic scope" value="Eukaryota"/>
</dbReference>
<dbReference type="PANTHER" id="PTHR38788">
    <property type="entry name" value="CLR5 DOMAIN-CONTAINING PROTEIN"/>
    <property type="match status" value="1"/>
</dbReference>
<feature type="compositionally biased region" description="Basic and acidic residues" evidence="1">
    <location>
        <begin position="98"/>
        <end position="124"/>
    </location>
</feature>
<gene>
    <name evidence="3" type="ORF">A1O3_04316</name>
</gene>
<feature type="compositionally biased region" description="Polar residues" evidence="1">
    <location>
        <begin position="149"/>
        <end position="163"/>
    </location>
</feature>
<dbReference type="InterPro" id="IPR025676">
    <property type="entry name" value="Clr5_dom"/>
</dbReference>
<evidence type="ECO:0000313" key="3">
    <source>
        <dbReference type="EMBL" id="EXJ87357.1"/>
    </source>
</evidence>
<dbReference type="OrthoDB" id="5986190at2759"/>
<organism evidence="3 4">
    <name type="scientific">Capronia epimyces CBS 606.96</name>
    <dbReference type="NCBI Taxonomy" id="1182542"/>
    <lineage>
        <taxon>Eukaryota</taxon>
        <taxon>Fungi</taxon>
        <taxon>Dikarya</taxon>
        <taxon>Ascomycota</taxon>
        <taxon>Pezizomycotina</taxon>
        <taxon>Eurotiomycetes</taxon>
        <taxon>Chaetothyriomycetidae</taxon>
        <taxon>Chaetothyriales</taxon>
        <taxon>Herpotrichiellaceae</taxon>
        <taxon>Capronia</taxon>
    </lineage>
</organism>
<dbReference type="PANTHER" id="PTHR38788:SF3">
    <property type="entry name" value="CLR5 DOMAIN-CONTAINING PROTEIN"/>
    <property type="match status" value="1"/>
</dbReference>
<dbReference type="AlphaFoldDB" id="W9Y3J6"/>
<feature type="region of interest" description="Disordered" evidence="1">
    <location>
        <begin position="81"/>
        <end position="187"/>
    </location>
</feature>
<dbReference type="Proteomes" id="UP000019478">
    <property type="component" value="Unassembled WGS sequence"/>
</dbReference>
<sequence>MASEDESQAFDITHDEKDWDAQKENFRKCYIDHNMTRKDAAQYMKDHFDFDATPRQWERKIKQWGFTKYSSRDDRLQQIAQTGKSIFDIGRPGRRPRARTDEHGNLHPHDDRNLRRFARREVSRSRSRSRSQSFTGRSTPNIKDEHQPGPSNTVTDQTYNLKLSNPALLHPPSSGGFNIAATPASGDQDEPIQLHYLREENPPAASEANEPEILLTVDNSEEWPQTQLSDLAAQFDLGDGPDQYQAFADDILLTQGLVGDDLQNPNPQYSLDPNDPSLSYPISGHTMSISTGFDHFAVSGNGMETNPGVLSDNILPDQQIFGTGPQIQPAPNALDSMNLNLPIITFDVVEPDPTMMLPPPETLPFPNLPDMPEPGPDLSVSDNGPLHSDVMPLVDEYTRAVHSTALWSLGHQQYGDQFAENLAASLDQPGQVFKAKMAVVLENFAKSQQRAFQSMRDTCSKLRQKNAVLEQMLKEESRRDMGQSAAAGPHRSSLPVQASVYDNIYSPNY</sequence>
<dbReference type="HOGENOM" id="CLU_535444_0_0_1"/>
<evidence type="ECO:0000256" key="1">
    <source>
        <dbReference type="SAM" id="MobiDB-lite"/>
    </source>
</evidence>
<protein>
    <recommendedName>
        <fullName evidence="2">Clr5 domain-containing protein</fullName>
    </recommendedName>
</protein>
<dbReference type="GeneID" id="19168436"/>
<accession>W9Y3J6</accession>
<dbReference type="EMBL" id="AMGY01000003">
    <property type="protein sequence ID" value="EXJ87357.1"/>
    <property type="molecule type" value="Genomic_DNA"/>
</dbReference>
<dbReference type="RefSeq" id="XP_007732636.1">
    <property type="nucleotide sequence ID" value="XM_007734446.1"/>
</dbReference>
<evidence type="ECO:0000313" key="4">
    <source>
        <dbReference type="Proteomes" id="UP000019478"/>
    </source>
</evidence>
<comment type="caution">
    <text evidence="3">The sequence shown here is derived from an EMBL/GenBank/DDBJ whole genome shotgun (WGS) entry which is preliminary data.</text>
</comment>
<proteinExistence type="predicted"/>
<dbReference type="Pfam" id="PF14420">
    <property type="entry name" value="Clr5"/>
    <property type="match status" value="1"/>
</dbReference>
<reference evidence="3 4" key="1">
    <citation type="submission" date="2013-03" db="EMBL/GenBank/DDBJ databases">
        <title>The Genome Sequence of Capronia epimyces CBS 606.96.</title>
        <authorList>
            <consortium name="The Broad Institute Genomics Platform"/>
            <person name="Cuomo C."/>
            <person name="de Hoog S."/>
            <person name="Gorbushina A."/>
            <person name="Walker B."/>
            <person name="Young S.K."/>
            <person name="Zeng Q."/>
            <person name="Gargeya S."/>
            <person name="Fitzgerald M."/>
            <person name="Haas B."/>
            <person name="Abouelleil A."/>
            <person name="Allen A.W."/>
            <person name="Alvarado L."/>
            <person name="Arachchi H.M."/>
            <person name="Berlin A.M."/>
            <person name="Chapman S.B."/>
            <person name="Gainer-Dewar J."/>
            <person name="Goldberg J."/>
            <person name="Griggs A."/>
            <person name="Gujja S."/>
            <person name="Hansen M."/>
            <person name="Howarth C."/>
            <person name="Imamovic A."/>
            <person name="Ireland A."/>
            <person name="Larimer J."/>
            <person name="McCowan C."/>
            <person name="Murphy C."/>
            <person name="Pearson M."/>
            <person name="Poon T.W."/>
            <person name="Priest M."/>
            <person name="Roberts A."/>
            <person name="Saif S."/>
            <person name="Shea T."/>
            <person name="Sisk P."/>
            <person name="Sykes S."/>
            <person name="Wortman J."/>
            <person name="Nusbaum C."/>
            <person name="Birren B."/>
        </authorList>
    </citation>
    <scope>NUCLEOTIDE SEQUENCE [LARGE SCALE GENOMIC DNA]</scope>
    <source>
        <strain evidence="3 4">CBS 606.96</strain>
    </source>
</reference>
<feature type="domain" description="Clr5" evidence="2">
    <location>
        <begin position="16"/>
        <end position="68"/>
    </location>
</feature>